<keyword evidence="2 7" id="KW-0436">Ligase</keyword>
<evidence type="ECO:0000313" key="8">
    <source>
        <dbReference type="Proteomes" id="UP000807025"/>
    </source>
</evidence>
<organism evidence="7 8">
    <name type="scientific">Pleurotus eryngii</name>
    <name type="common">Boletus of the steppes</name>
    <dbReference type="NCBI Taxonomy" id="5323"/>
    <lineage>
        <taxon>Eukaryota</taxon>
        <taxon>Fungi</taxon>
        <taxon>Dikarya</taxon>
        <taxon>Basidiomycota</taxon>
        <taxon>Agaricomycotina</taxon>
        <taxon>Agaricomycetes</taxon>
        <taxon>Agaricomycetidae</taxon>
        <taxon>Agaricales</taxon>
        <taxon>Pleurotineae</taxon>
        <taxon>Pleurotaceae</taxon>
        <taxon>Pleurotus</taxon>
    </lineage>
</organism>
<evidence type="ECO:0000313" key="7">
    <source>
        <dbReference type="EMBL" id="KAF9497732.1"/>
    </source>
</evidence>
<dbReference type="InterPro" id="IPR001645">
    <property type="entry name" value="Folylpolyglutamate_synth"/>
</dbReference>
<accession>A0A9P6A2A1</accession>
<sequence length="528" mass="57252">MYSCPLLYIEVRIRIQFNAALCQWIHRMVPLAGLKIFISREVTPHFSVLSVYCKSRPGCEDAASMSIDLGLGRIQQLLQYLPPYTRPTIHVGGTNGRFNSPHLVSTYDSIAINGKEVSPRAYDAARSTVVNADKEHETSLTNFELLAVTALVIFETAKVDVAVIEVGLGGRLDATNVIPDDCILVSAMTTVGIDHQAFLGNTPSAICAEKAGIARKNKPFILGKQQYREVYDVVGTIVRGVGGDLIQVHQVTGREWNVHVDGERFETIFDGKHFKAPPGQPISLDMPYFPAPIHTQLPLQGAHQLDNLAIASEIVSTLLVHPACAPLGFNEHITADSIAKGIREVVWPGRLSFHIYSTEEIKPIVVLVDGAHNSASAAALSEYIAHLLSTSDGPNSSKTRSINLTFILSLSHSPPKTPLQTLSPLFPLPALGSELTLNLSVAAVDFTPPDGMPWVKSVPPSEILEVVSGLVPDATVWAPSDDSTHSLDDALLWASTRYDDQSESLVVISGSLYLVADFYRLSGSNLNL</sequence>
<dbReference type="SUPFAM" id="SSF53244">
    <property type="entry name" value="MurD-like peptide ligases, peptide-binding domain"/>
    <property type="match status" value="1"/>
</dbReference>
<dbReference type="GO" id="GO:0004326">
    <property type="term" value="F:tetrahydrofolylpolyglutamate synthase activity"/>
    <property type="evidence" value="ECO:0007669"/>
    <property type="project" value="InterPro"/>
</dbReference>
<comment type="similarity">
    <text evidence="1">Belongs to the folylpolyglutamate synthase family.</text>
</comment>
<dbReference type="PANTHER" id="PTHR11136:SF0">
    <property type="entry name" value="DIHYDROFOLATE SYNTHETASE-RELATED"/>
    <property type="match status" value="1"/>
</dbReference>
<dbReference type="PANTHER" id="PTHR11136">
    <property type="entry name" value="FOLYLPOLYGLUTAMATE SYNTHASE-RELATED"/>
    <property type="match status" value="1"/>
</dbReference>
<dbReference type="GO" id="GO:0005829">
    <property type="term" value="C:cytosol"/>
    <property type="evidence" value="ECO:0007669"/>
    <property type="project" value="TreeGrafter"/>
</dbReference>
<evidence type="ECO:0000256" key="6">
    <source>
        <dbReference type="ARBA" id="ARBA00022842"/>
    </source>
</evidence>
<keyword evidence="3" id="KW-0479">Metal-binding</keyword>
<keyword evidence="4" id="KW-0547">Nucleotide-binding</keyword>
<dbReference type="AlphaFoldDB" id="A0A9P6A2A1"/>
<dbReference type="NCBIfam" id="TIGR01499">
    <property type="entry name" value="folC"/>
    <property type="match status" value="1"/>
</dbReference>
<dbReference type="GO" id="GO:0005739">
    <property type="term" value="C:mitochondrion"/>
    <property type="evidence" value="ECO:0007669"/>
    <property type="project" value="TreeGrafter"/>
</dbReference>
<dbReference type="OrthoDB" id="5212574at2759"/>
<dbReference type="InterPro" id="IPR036615">
    <property type="entry name" value="Mur_ligase_C_dom_sf"/>
</dbReference>
<dbReference type="GO" id="GO:0046872">
    <property type="term" value="F:metal ion binding"/>
    <property type="evidence" value="ECO:0007669"/>
    <property type="project" value="UniProtKB-KW"/>
</dbReference>
<dbReference type="GO" id="GO:0008841">
    <property type="term" value="F:dihydrofolate synthase activity"/>
    <property type="evidence" value="ECO:0007669"/>
    <property type="project" value="TreeGrafter"/>
</dbReference>
<dbReference type="PROSITE" id="PS01012">
    <property type="entry name" value="FOLYLPOLYGLU_SYNT_2"/>
    <property type="match status" value="1"/>
</dbReference>
<evidence type="ECO:0000256" key="4">
    <source>
        <dbReference type="ARBA" id="ARBA00022741"/>
    </source>
</evidence>
<keyword evidence="5" id="KW-0067">ATP-binding</keyword>
<evidence type="ECO:0000256" key="2">
    <source>
        <dbReference type="ARBA" id="ARBA00022598"/>
    </source>
</evidence>
<dbReference type="Proteomes" id="UP000807025">
    <property type="component" value="Unassembled WGS sequence"/>
</dbReference>
<name>A0A9P6A2A1_PLEER</name>
<evidence type="ECO:0000256" key="3">
    <source>
        <dbReference type="ARBA" id="ARBA00022723"/>
    </source>
</evidence>
<dbReference type="InterPro" id="IPR036565">
    <property type="entry name" value="Mur-like_cat_sf"/>
</dbReference>
<gene>
    <name evidence="7" type="ORF">BDN71DRAFT_565194</name>
</gene>
<keyword evidence="8" id="KW-1185">Reference proteome</keyword>
<reference evidence="7" key="1">
    <citation type="submission" date="2020-11" db="EMBL/GenBank/DDBJ databases">
        <authorList>
            <consortium name="DOE Joint Genome Institute"/>
            <person name="Ahrendt S."/>
            <person name="Riley R."/>
            <person name="Andreopoulos W."/>
            <person name="Labutti K."/>
            <person name="Pangilinan J."/>
            <person name="Ruiz-Duenas F.J."/>
            <person name="Barrasa J.M."/>
            <person name="Sanchez-Garcia M."/>
            <person name="Camarero S."/>
            <person name="Miyauchi S."/>
            <person name="Serrano A."/>
            <person name="Linde D."/>
            <person name="Babiker R."/>
            <person name="Drula E."/>
            <person name="Ayuso-Fernandez I."/>
            <person name="Pacheco R."/>
            <person name="Padilla G."/>
            <person name="Ferreira P."/>
            <person name="Barriuso J."/>
            <person name="Kellner H."/>
            <person name="Castanera R."/>
            <person name="Alfaro M."/>
            <person name="Ramirez L."/>
            <person name="Pisabarro A.G."/>
            <person name="Kuo A."/>
            <person name="Tritt A."/>
            <person name="Lipzen A."/>
            <person name="He G."/>
            <person name="Yan M."/>
            <person name="Ng V."/>
            <person name="Cullen D."/>
            <person name="Martin F."/>
            <person name="Rosso M.-N."/>
            <person name="Henrissat B."/>
            <person name="Hibbett D."/>
            <person name="Martinez A.T."/>
            <person name="Grigoriev I.V."/>
        </authorList>
    </citation>
    <scope>NUCLEOTIDE SEQUENCE</scope>
    <source>
        <strain evidence="7">ATCC 90797</strain>
    </source>
</reference>
<evidence type="ECO:0000256" key="1">
    <source>
        <dbReference type="ARBA" id="ARBA00008276"/>
    </source>
</evidence>
<dbReference type="GO" id="GO:0005524">
    <property type="term" value="F:ATP binding"/>
    <property type="evidence" value="ECO:0007669"/>
    <property type="project" value="UniProtKB-KW"/>
</dbReference>
<keyword evidence="6" id="KW-0460">Magnesium</keyword>
<evidence type="ECO:0000256" key="5">
    <source>
        <dbReference type="ARBA" id="ARBA00022840"/>
    </source>
</evidence>
<dbReference type="InterPro" id="IPR018109">
    <property type="entry name" value="Folylpolyglutamate_synth_CS"/>
</dbReference>
<dbReference type="EMBL" id="MU154542">
    <property type="protein sequence ID" value="KAF9497732.1"/>
    <property type="molecule type" value="Genomic_DNA"/>
</dbReference>
<dbReference type="Gene3D" id="3.40.1190.10">
    <property type="entry name" value="Mur-like, catalytic domain"/>
    <property type="match status" value="1"/>
</dbReference>
<dbReference type="SUPFAM" id="SSF53623">
    <property type="entry name" value="MurD-like peptide ligases, catalytic domain"/>
    <property type="match status" value="1"/>
</dbReference>
<protein>
    <submittedName>
        <fullName evidence="7">Mur ligase</fullName>
    </submittedName>
</protein>
<dbReference type="Gene3D" id="3.90.190.20">
    <property type="entry name" value="Mur ligase, C-terminal domain"/>
    <property type="match status" value="1"/>
</dbReference>
<comment type="caution">
    <text evidence="7">The sequence shown here is derived from an EMBL/GenBank/DDBJ whole genome shotgun (WGS) entry which is preliminary data.</text>
</comment>
<proteinExistence type="inferred from homology"/>